<dbReference type="PANTHER" id="PTHR30616">
    <property type="entry name" value="UNCHARACTERIZED PROTEIN YFIH"/>
    <property type="match status" value="1"/>
</dbReference>
<keyword evidence="3" id="KW-0808">Transferase</keyword>
<comment type="catalytic activity">
    <reaction evidence="8">
        <text>adenosine + phosphate = alpha-D-ribose 1-phosphate + adenine</text>
        <dbReference type="Rhea" id="RHEA:27642"/>
        <dbReference type="ChEBI" id="CHEBI:16335"/>
        <dbReference type="ChEBI" id="CHEBI:16708"/>
        <dbReference type="ChEBI" id="CHEBI:43474"/>
        <dbReference type="ChEBI" id="CHEBI:57720"/>
        <dbReference type="EC" id="2.4.2.1"/>
    </reaction>
    <physiologicalReaction direction="left-to-right" evidence="8">
        <dbReference type="Rhea" id="RHEA:27643"/>
    </physiologicalReaction>
</comment>
<keyword evidence="12" id="KW-1185">Reference proteome</keyword>
<dbReference type="CDD" id="cd16833">
    <property type="entry name" value="YfiH"/>
    <property type="match status" value="1"/>
</dbReference>
<evidence type="ECO:0000313" key="12">
    <source>
        <dbReference type="Proteomes" id="UP001222118"/>
    </source>
</evidence>
<dbReference type="NCBIfam" id="TIGR00726">
    <property type="entry name" value="peptidoglycan editing factor PgeF"/>
    <property type="match status" value="1"/>
</dbReference>
<keyword evidence="6" id="KW-0862">Zinc</keyword>
<accession>A0ABY7YUM5</accession>
<dbReference type="InterPro" id="IPR003730">
    <property type="entry name" value="Cu_polyphenol_OxRdtase"/>
</dbReference>
<organism evidence="11 12">
    <name type="scientific">Devosia rhodophyticola</name>
    <dbReference type="NCBI Taxonomy" id="3026423"/>
    <lineage>
        <taxon>Bacteria</taxon>
        <taxon>Pseudomonadati</taxon>
        <taxon>Pseudomonadota</taxon>
        <taxon>Alphaproteobacteria</taxon>
        <taxon>Hyphomicrobiales</taxon>
        <taxon>Devosiaceae</taxon>
        <taxon>Devosia</taxon>
    </lineage>
</organism>
<proteinExistence type="inferred from homology"/>
<keyword evidence="4" id="KW-0479">Metal-binding</keyword>
<gene>
    <name evidence="11" type="primary">pgeF</name>
    <name evidence="11" type="ORF">PSQ90_12345</name>
</gene>
<evidence type="ECO:0000256" key="9">
    <source>
        <dbReference type="ARBA" id="ARBA00049893"/>
    </source>
</evidence>
<evidence type="ECO:0000313" key="11">
    <source>
        <dbReference type="EMBL" id="WDR05076.1"/>
    </source>
</evidence>
<dbReference type="Pfam" id="PF02578">
    <property type="entry name" value="Cu-oxidase_4"/>
    <property type="match status" value="1"/>
</dbReference>
<sequence>MIPPFDTAPALVGIPGLRHAFFGRQGGISPAPFNSLNMSVSTGDDGAHVAENRARAAKALNFSPDAMATLRQTHSNNVITRSEKRDADGLREADALVTNVPGRLLGILTADCTPILLIDPTARIIGAAHAGWKGAADGIIANTVAAMVALGANPARMVAAIGPTISQGNYEVGPQFMTDFLASHPDGQQFFVTPRNGREHFDLPGFVASELANSGVGTIQDLAICTYGAPDRYFSHRHATHAAQTTGRQIALIGLEKI</sequence>
<dbReference type="RefSeq" id="WP_282210595.1">
    <property type="nucleotide sequence ID" value="NZ_CP118247.1"/>
</dbReference>
<evidence type="ECO:0000256" key="1">
    <source>
        <dbReference type="ARBA" id="ARBA00000553"/>
    </source>
</evidence>
<evidence type="ECO:0000256" key="4">
    <source>
        <dbReference type="ARBA" id="ARBA00022723"/>
    </source>
</evidence>
<evidence type="ECO:0000256" key="5">
    <source>
        <dbReference type="ARBA" id="ARBA00022801"/>
    </source>
</evidence>
<keyword evidence="5" id="KW-0378">Hydrolase</keyword>
<comment type="catalytic activity">
    <reaction evidence="9">
        <text>S-methyl-5'-thioadenosine + phosphate = 5-(methylsulfanyl)-alpha-D-ribose 1-phosphate + adenine</text>
        <dbReference type="Rhea" id="RHEA:11852"/>
        <dbReference type="ChEBI" id="CHEBI:16708"/>
        <dbReference type="ChEBI" id="CHEBI:17509"/>
        <dbReference type="ChEBI" id="CHEBI:43474"/>
        <dbReference type="ChEBI" id="CHEBI:58533"/>
        <dbReference type="EC" id="2.4.2.28"/>
    </reaction>
    <physiologicalReaction direction="left-to-right" evidence="9">
        <dbReference type="Rhea" id="RHEA:11853"/>
    </physiologicalReaction>
</comment>
<evidence type="ECO:0000256" key="8">
    <source>
        <dbReference type="ARBA" id="ARBA00048968"/>
    </source>
</evidence>
<dbReference type="InterPro" id="IPR038371">
    <property type="entry name" value="Cu_polyphenol_OxRdtase_sf"/>
</dbReference>
<evidence type="ECO:0000256" key="3">
    <source>
        <dbReference type="ARBA" id="ARBA00022679"/>
    </source>
</evidence>
<dbReference type="InterPro" id="IPR011324">
    <property type="entry name" value="Cytotoxic_necrot_fac-like_cat"/>
</dbReference>
<name>A0ABY7YUM5_9HYPH</name>
<evidence type="ECO:0000256" key="6">
    <source>
        <dbReference type="ARBA" id="ARBA00022833"/>
    </source>
</evidence>
<dbReference type="SUPFAM" id="SSF64438">
    <property type="entry name" value="CNF1/YfiH-like putative cysteine hydrolases"/>
    <property type="match status" value="1"/>
</dbReference>
<dbReference type="PANTHER" id="PTHR30616:SF2">
    <property type="entry name" value="PURINE NUCLEOSIDE PHOSPHORYLASE LACC1"/>
    <property type="match status" value="1"/>
</dbReference>
<evidence type="ECO:0000256" key="7">
    <source>
        <dbReference type="ARBA" id="ARBA00047989"/>
    </source>
</evidence>
<comment type="catalytic activity">
    <reaction evidence="7">
        <text>adenosine + H2O + H(+) = inosine + NH4(+)</text>
        <dbReference type="Rhea" id="RHEA:24408"/>
        <dbReference type="ChEBI" id="CHEBI:15377"/>
        <dbReference type="ChEBI" id="CHEBI:15378"/>
        <dbReference type="ChEBI" id="CHEBI:16335"/>
        <dbReference type="ChEBI" id="CHEBI:17596"/>
        <dbReference type="ChEBI" id="CHEBI:28938"/>
        <dbReference type="EC" id="3.5.4.4"/>
    </reaction>
    <physiologicalReaction direction="left-to-right" evidence="7">
        <dbReference type="Rhea" id="RHEA:24409"/>
    </physiologicalReaction>
</comment>
<dbReference type="Gene3D" id="3.60.140.10">
    <property type="entry name" value="CNF1/YfiH-like putative cysteine hydrolases"/>
    <property type="match status" value="1"/>
</dbReference>
<protein>
    <recommendedName>
        <fullName evidence="10">Purine nucleoside phosphorylase</fullName>
    </recommendedName>
</protein>
<reference evidence="11 12" key="1">
    <citation type="submission" date="2023-02" db="EMBL/GenBank/DDBJ databases">
        <title>Devosia chondri sp. nov., isolated from the phycosphere of marine algae.</title>
        <authorList>
            <person name="Kim J.M."/>
            <person name="Lee J.K."/>
            <person name="Choi B.J."/>
            <person name="Bayburt H."/>
            <person name="Jeon C.O."/>
        </authorList>
    </citation>
    <scope>NUCLEOTIDE SEQUENCE [LARGE SCALE GENOMIC DNA]</scope>
    <source>
        <strain evidence="11 12">G2-5</strain>
    </source>
</reference>
<dbReference type="EMBL" id="CP118247">
    <property type="protein sequence ID" value="WDR05076.1"/>
    <property type="molecule type" value="Genomic_DNA"/>
</dbReference>
<evidence type="ECO:0000256" key="10">
    <source>
        <dbReference type="RuleBase" id="RU361274"/>
    </source>
</evidence>
<dbReference type="Proteomes" id="UP001222118">
    <property type="component" value="Chromosome"/>
</dbReference>
<comment type="catalytic activity">
    <reaction evidence="1">
        <text>inosine + phosphate = alpha-D-ribose 1-phosphate + hypoxanthine</text>
        <dbReference type="Rhea" id="RHEA:27646"/>
        <dbReference type="ChEBI" id="CHEBI:17368"/>
        <dbReference type="ChEBI" id="CHEBI:17596"/>
        <dbReference type="ChEBI" id="CHEBI:43474"/>
        <dbReference type="ChEBI" id="CHEBI:57720"/>
        <dbReference type="EC" id="2.4.2.1"/>
    </reaction>
    <physiologicalReaction direction="left-to-right" evidence="1">
        <dbReference type="Rhea" id="RHEA:27647"/>
    </physiologicalReaction>
</comment>
<comment type="similarity">
    <text evidence="2 10">Belongs to the purine nucleoside phosphorylase YfiH/LACC1 family.</text>
</comment>
<evidence type="ECO:0000256" key="2">
    <source>
        <dbReference type="ARBA" id="ARBA00007353"/>
    </source>
</evidence>